<accession>A0A1F6AUG1</accession>
<dbReference type="InterPro" id="IPR024185">
    <property type="entry name" value="FTHF_cligase-like_sf"/>
</dbReference>
<comment type="catalytic activity">
    <reaction evidence="5">
        <text>(6S)-5-formyl-5,6,7,8-tetrahydrofolate + ATP = (6R)-5,10-methenyltetrahydrofolate + ADP + phosphate</text>
        <dbReference type="Rhea" id="RHEA:10488"/>
        <dbReference type="ChEBI" id="CHEBI:30616"/>
        <dbReference type="ChEBI" id="CHEBI:43474"/>
        <dbReference type="ChEBI" id="CHEBI:57455"/>
        <dbReference type="ChEBI" id="CHEBI:57457"/>
        <dbReference type="ChEBI" id="CHEBI:456216"/>
        <dbReference type="EC" id="6.3.3.2"/>
    </reaction>
</comment>
<sequence>MQKEDVRNEMGQKRRAMAMAVRRGADSRIVRKLLARREIGLANIICAYVSTSEEVDTKEIIIHLLRQGKQVVVPKAEGNELTVYRIKSVDDLVPGGFGILEPKDNCQHADVSMIDVFIVPGIAFDRQGYRLGWGKGYYDRLLARVTVPKIGLAYATQIVSGLPHESYDIQMDVVITQEKTYGKKEQS</sequence>
<feature type="binding site" evidence="4">
    <location>
        <begin position="3"/>
        <end position="7"/>
    </location>
    <ligand>
        <name>ATP</name>
        <dbReference type="ChEBI" id="CHEBI:30616"/>
    </ligand>
</feature>
<dbReference type="AlphaFoldDB" id="A0A1F6AUG1"/>
<evidence type="ECO:0000313" key="7">
    <source>
        <dbReference type="Proteomes" id="UP000178305"/>
    </source>
</evidence>
<evidence type="ECO:0000256" key="3">
    <source>
        <dbReference type="ARBA" id="ARBA00022840"/>
    </source>
</evidence>
<comment type="similarity">
    <text evidence="1 5">Belongs to the 5-formyltetrahydrofolate cyclo-ligase family.</text>
</comment>
<organism evidence="6 7">
    <name type="scientific">Candidatus Gottesmanbacteria bacterium RIFCSPLOWO2_01_FULL_48_11</name>
    <dbReference type="NCBI Taxonomy" id="1798395"/>
    <lineage>
        <taxon>Bacteria</taxon>
        <taxon>Candidatus Gottesmaniibacteriota</taxon>
    </lineage>
</organism>
<keyword evidence="5" id="KW-0479">Metal-binding</keyword>
<dbReference type="InterPro" id="IPR002698">
    <property type="entry name" value="FTHF_cligase"/>
</dbReference>
<comment type="caution">
    <text evidence="6">The sequence shown here is derived from an EMBL/GenBank/DDBJ whole genome shotgun (WGS) entry which is preliminary data.</text>
</comment>
<dbReference type="GO" id="GO:0009396">
    <property type="term" value="P:folic acid-containing compound biosynthetic process"/>
    <property type="evidence" value="ECO:0007669"/>
    <property type="project" value="TreeGrafter"/>
</dbReference>
<gene>
    <name evidence="6" type="ORF">A3A64_04320</name>
</gene>
<keyword evidence="6" id="KW-0436">Ligase</keyword>
<dbReference type="GO" id="GO:0046872">
    <property type="term" value="F:metal ion binding"/>
    <property type="evidence" value="ECO:0007669"/>
    <property type="project" value="UniProtKB-KW"/>
</dbReference>
<dbReference type="GO" id="GO:0005524">
    <property type="term" value="F:ATP binding"/>
    <property type="evidence" value="ECO:0007669"/>
    <property type="project" value="UniProtKB-KW"/>
</dbReference>
<dbReference type="InterPro" id="IPR037171">
    <property type="entry name" value="NagB/RpiA_transferase-like"/>
</dbReference>
<dbReference type="PIRSF" id="PIRSF006806">
    <property type="entry name" value="FTHF_cligase"/>
    <property type="match status" value="1"/>
</dbReference>
<feature type="binding site" evidence="4">
    <location>
        <position position="54"/>
    </location>
    <ligand>
        <name>substrate</name>
    </ligand>
</feature>
<protein>
    <recommendedName>
        <fullName evidence="5">5-formyltetrahydrofolate cyclo-ligase</fullName>
        <ecNumber evidence="5">6.3.3.2</ecNumber>
    </recommendedName>
</protein>
<dbReference type="NCBIfam" id="TIGR02727">
    <property type="entry name" value="MTHFS_bact"/>
    <property type="match status" value="1"/>
</dbReference>
<dbReference type="EC" id="6.3.3.2" evidence="5"/>
<keyword evidence="5" id="KW-0460">Magnesium</keyword>
<evidence type="ECO:0000313" key="6">
    <source>
        <dbReference type="EMBL" id="OGG28310.1"/>
    </source>
</evidence>
<dbReference type="EMBL" id="MFJY01000015">
    <property type="protein sequence ID" value="OGG28310.1"/>
    <property type="molecule type" value="Genomic_DNA"/>
</dbReference>
<comment type="cofactor">
    <cofactor evidence="5">
        <name>Mg(2+)</name>
        <dbReference type="ChEBI" id="CHEBI:18420"/>
    </cofactor>
</comment>
<proteinExistence type="inferred from homology"/>
<feature type="binding site" evidence="4">
    <location>
        <position position="49"/>
    </location>
    <ligand>
        <name>substrate</name>
    </ligand>
</feature>
<evidence type="ECO:0000256" key="4">
    <source>
        <dbReference type="PIRSR" id="PIRSR006806-1"/>
    </source>
</evidence>
<name>A0A1F6AUG1_9BACT</name>
<dbReference type="Pfam" id="PF01812">
    <property type="entry name" value="5-FTHF_cyc-lig"/>
    <property type="match status" value="1"/>
</dbReference>
<keyword evidence="2 4" id="KW-0547">Nucleotide-binding</keyword>
<evidence type="ECO:0000256" key="1">
    <source>
        <dbReference type="ARBA" id="ARBA00010638"/>
    </source>
</evidence>
<evidence type="ECO:0000256" key="5">
    <source>
        <dbReference type="RuleBase" id="RU361279"/>
    </source>
</evidence>
<evidence type="ECO:0000256" key="2">
    <source>
        <dbReference type="ARBA" id="ARBA00022741"/>
    </source>
</evidence>
<keyword evidence="3 4" id="KW-0067">ATP-binding</keyword>
<dbReference type="GO" id="GO:0035999">
    <property type="term" value="P:tetrahydrofolate interconversion"/>
    <property type="evidence" value="ECO:0007669"/>
    <property type="project" value="TreeGrafter"/>
</dbReference>
<dbReference type="PANTHER" id="PTHR23407">
    <property type="entry name" value="ATPASE INHIBITOR/5-FORMYLTETRAHYDROFOLATE CYCLO-LIGASE"/>
    <property type="match status" value="1"/>
</dbReference>
<dbReference type="GO" id="GO:0030272">
    <property type="term" value="F:5-formyltetrahydrofolate cyclo-ligase activity"/>
    <property type="evidence" value="ECO:0007669"/>
    <property type="project" value="UniProtKB-EC"/>
</dbReference>
<reference evidence="6 7" key="1">
    <citation type="journal article" date="2016" name="Nat. Commun.">
        <title>Thousands of microbial genomes shed light on interconnected biogeochemical processes in an aquifer system.</title>
        <authorList>
            <person name="Anantharaman K."/>
            <person name="Brown C.T."/>
            <person name="Hug L.A."/>
            <person name="Sharon I."/>
            <person name="Castelle C.J."/>
            <person name="Probst A.J."/>
            <person name="Thomas B.C."/>
            <person name="Singh A."/>
            <person name="Wilkins M.J."/>
            <person name="Karaoz U."/>
            <person name="Brodie E.L."/>
            <person name="Williams K.H."/>
            <person name="Hubbard S.S."/>
            <person name="Banfield J.F."/>
        </authorList>
    </citation>
    <scope>NUCLEOTIDE SEQUENCE [LARGE SCALE GENOMIC DNA]</scope>
</reference>
<dbReference type="Gene3D" id="3.40.50.10420">
    <property type="entry name" value="NagB/RpiA/CoA transferase-like"/>
    <property type="match status" value="1"/>
</dbReference>
<feature type="binding site" evidence="4">
    <location>
        <begin position="130"/>
        <end position="138"/>
    </location>
    <ligand>
        <name>ATP</name>
        <dbReference type="ChEBI" id="CHEBI:30616"/>
    </ligand>
</feature>
<dbReference type="SUPFAM" id="SSF100950">
    <property type="entry name" value="NagB/RpiA/CoA transferase-like"/>
    <property type="match status" value="1"/>
</dbReference>
<dbReference type="Proteomes" id="UP000178305">
    <property type="component" value="Unassembled WGS sequence"/>
</dbReference>
<feature type="non-terminal residue" evidence="6">
    <location>
        <position position="187"/>
    </location>
</feature>
<dbReference type="PANTHER" id="PTHR23407:SF1">
    <property type="entry name" value="5-FORMYLTETRAHYDROFOLATE CYCLO-LIGASE"/>
    <property type="match status" value="1"/>
</dbReference>